<feature type="domain" description="N-acetyltransferase" evidence="1">
    <location>
        <begin position="34"/>
        <end position="179"/>
    </location>
</feature>
<dbReference type="PROSITE" id="PS51186">
    <property type="entry name" value="GNAT"/>
    <property type="match status" value="1"/>
</dbReference>
<dbReference type="PANTHER" id="PTHR43792">
    <property type="entry name" value="GNAT FAMILY, PUTATIVE (AFU_ORTHOLOGUE AFUA_3G00765)-RELATED-RELATED"/>
    <property type="match status" value="1"/>
</dbReference>
<dbReference type="Gene3D" id="3.40.630.30">
    <property type="match status" value="1"/>
</dbReference>
<proteinExistence type="predicted"/>
<sequence length="180" mass="20953">MKLFQIKIISVSETEGVKLTNQRLEYPPLHTERINLRILNLVDAEAVHRHFSDEEVTRYMDIDPCKDLKEAEEIIQFHIDDLGCRWGMFDKGTDELIGTCGYHYLRREDEEFTAEIGFDLSKAYWGQGLMYGGSSMGLTTIDATVEPENARSITLMERLGFERDTELREQFVYFELKRNG</sequence>
<protein>
    <recommendedName>
        <fullName evidence="1">N-acetyltransferase domain-containing protein</fullName>
    </recommendedName>
</protein>
<organism evidence="2 3">
    <name type="scientific">Paenibacillus pseudetheri</name>
    <dbReference type="NCBI Taxonomy" id="2897682"/>
    <lineage>
        <taxon>Bacteria</taxon>
        <taxon>Bacillati</taxon>
        <taxon>Bacillota</taxon>
        <taxon>Bacilli</taxon>
        <taxon>Bacillales</taxon>
        <taxon>Paenibacillaceae</taxon>
        <taxon>Paenibacillus</taxon>
    </lineage>
</organism>
<dbReference type="SUPFAM" id="SSF55729">
    <property type="entry name" value="Acyl-CoA N-acyltransferases (Nat)"/>
    <property type="match status" value="1"/>
</dbReference>
<evidence type="ECO:0000313" key="2">
    <source>
        <dbReference type="EMBL" id="CAH1057464.1"/>
    </source>
</evidence>
<comment type="caution">
    <text evidence="2">The sequence shown here is derived from an EMBL/GenBank/DDBJ whole genome shotgun (WGS) entry which is preliminary data.</text>
</comment>
<dbReference type="PANTHER" id="PTHR43792:SF9">
    <property type="entry name" value="RIBOSOMAL-PROTEIN-ALANINE ACETYLTRANSFERASE"/>
    <property type="match status" value="1"/>
</dbReference>
<dbReference type="InterPro" id="IPR051531">
    <property type="entry name" value="N-acetyltransferase"/>
</dbReference>
<keyword evidence="3" id="KW-1185">Reference proteome</keyword>
<dbReference type="InterPro" id="IPR000182">
    <property type="entry name" value="GNAT_dom"/>
</dbReference>
<dbReference type="EMBL" id="CAKMAB010000021">
    <property type="protein sequence ID" value="CAH1057464.1"/>
    <property type="molecule type" value="Genomic_DNA"/>
</dbReference>
<name>A0ABN8FLU6_9BACL</name>
<dbReference type="Proteomes" id="UP000838749">
    <property type="component" value="Unassembled WGS sequence"/>
</dbReference>
<dbReference type="InterPro" id="IPR016181">
    <property type="entry name" value="Acyl_CoA_acyltransferase"/>
</dbReference>
<accession>A0ABN8FLU6</accession>
<reference evidence="2" key="1">
    <citation type="submission" date="2021-12" db="EMBL/GenBank/DDBJ databases">
        <authorList>
            <person name="Criscuolo A."/>
        </authorList>
    </citation>
    <scope>NUCLEOTIDE SEQUENCE</scope>
    <source>
        <strain evidence="2">CIP111894</strain>
    </source>
</reference>
<evidence type="ECO:0000259" key="1">
    <source>
        <dbReference type="PROSITE" id="PS51186"/>
    </source>
</evidence>
<gene>
    <name evidence="2" type="ORF">PAECIP111894_03622</name>
</gene>
<dbReference type="Pfam" id="PF13302">
    <property type="entry name" value="Acetyltransf_3"/>
    <property type="match status" value="1"/>
</dbReference>
<evidence type="ECO:0000313" key="3">
    <source>
        <dbReference type="Proteomes" id="UP000838749"/>
    </source>
</evidence>